<dbReference type="RefSeq" id="XP_044545298.1">
    <property type="nucleotide sequence ID" value="XM_044698758.1"/>
</dbReference>
<dbReference type="GO" id="GO:0004038">
    <property type="term" value="F:allantoinase activity"/>
    <property type="evidence" value="ECO:0007669"/>
    <property type="project" value="TreeGrafter"/>
</dbReference>
<dbReference type="Gene3D" id="3.20.20.140">
    <property type="entry name" value="Metal-dependent hydrolases"/>
    <property type="match status" value="1"/>
</dbReference>
<feature type="transmembrane region" description="Helical" evidence="5">
    <location>
        <begin position="29"/>
        <end position="47"/>
    </location>
</feature>
<keyword evidence="5" id="KW-1133">Transmembrane helix</keyword>
<reference evidence="7 8" key="1">
    <citation type="journal article" date="2018" name="BMC Genomics">
        <title>The genome of Naegleria lovaniensis, the basis for a comparative approach to unravel pathogenicity factors of the human pathogenic amoeba N. fowleri.</title>
        <authorList>
            <person name="Liechti N."/>
            <person name="Schurch N."/>
            <person name="Bruggmann R."/>
            <person name="Wittwer M."/>
        </authorList>
    </citation>
    <scope>NUCLEOTIDE SEQUENCE [LARGE SCALE GENOMIC DNA]</scope>
    <source>
        <strain evidence="7 8">ATCC 30569</strain>
    </source>
</reference>
<dbReference type="Gene3D" id="2.30.40.10">
    <property type="entry name" value="Urease, subunit C, domain 1"/>
    <property type="match status" value="1"/>
</dbReference>
<dbReference type="EMBL" id="PYSW02000035">
    <property type="protein sequence ID" value="KAG2378036.1"/>
    <property type="molecule type" value="Genomic_DNA"/>
</dbReference>
<dbReference type="AlphaFoldDB" id="A0AA88GKC1"/>
<keyword evidence="5" id="KW-0812">Transmembrane</keyword>
<dbReference type="GO" id="GO:0005737">
    <property type="term" value="C:cytoplasm"/>
    <property type="evidence" value="ECO:0007669"/>
    <property type="project" value="TreeGrafter"/>
</dbReference>
<keyword evidence="3" id="KW-0378">Hydrolase</keyword>
<evidence type="ECO:0000313" key="8">
    <source>
        <dbReference type="Proteomes" id="UP000816034"/>
    </source>
</evidence>
<dbReference type="PANTHER" id="PTHR43668:SF4">
    <property type="entry name" value="ALLANTOINASE"/>
    <property type="match status" value="1"/>
</dbReference>
<keyword evidence="5" id="KW-0472">Membrane</keyword>
<dbReference type="InterPro" id="IPR032466">
    <property type="entry name" value="Metal_Hydrolase"/>
</dbReference>
<protein>
    <recommendedName>
        <fullName evidence="6">Amidohydrolase-related domain-containing protein</fullName>
    </recommendedName>
</protein>
<dbReference type="GO" id="GO:0046872">
    <property type="term" value="F:metal ion binding"/>
    <property type="evidence" value="ECO:0007669"/>
    <property type="project" value="UniProtKB-KW"/>
</dbReference>
<dbReference type="InterPro" id="IPR002195">
    <property type="entry name" value="Dihydroorotase_CS"/>
</dbReference>
<feature type="region of interest" description="Disordered" evidence="4">
    <location>
        <begin position="1"/>
        <end position="22"/>
    </location>
</feature>
<dbReference type="SUPFAM" id="SSF51338">
    <property type="entry name" value="Composite domain of metallo-dependent hydrolases"/>
    <property type="match status" value="1"/>
</dbReference>
<proteinExistence type="predicted"/>
<evidence type="ECO:0000256" key="2">
    <source>
        <dbReference type="ARBA" id="ARBA00022723"/>
    </source>
</evidence>
<dbReference type="NCBIfam" id="NF006688">
    <property type="entry name" value="PRK09236.1"/>
    <property type="match status" value="1"/>
</dbReference>
<evidence type="ECO:0000256" key="3">
    <source>
        <dbReference type="ARBA" id="ARBA00022801"/>
    </source>
</evidence>
<dbReference type="GeneID" id="68101112"/>
<comment type="caution">
    <text evidence="7">The sequence shown here is derived from an EMBL/GenBank/DDBJ whole genome shotgun (WGS) entry which is preliminary data.</text>
</comment>
<dbReference type="InterPro" id="IPR050138">
    <property type="entry name" value="DHOase/Allantoinase_Hydrolase"/>
</dbReference>
<dbReference type="CDD" id="cd01318">
    <property type="entry name" value="DHOase_IIb"/>
    <property type="match status" value="1"/>
</dbReference>
<evidence type="ECO:0000256" key="5">
    <source>
        <dbReference type="SAM" id="Phobius"/>
    </source>
</evidence>
<keyword evidence="8" id="KW-1185">Reference proteome</keyword>
<dbReference type="PROSITE" id="PS00483">
    <property type="entry name" value="DIHYDROOROTASE_2"/>
    <property type="match status" value="1"/>
</dbReference>
<evidence type="ECO:0000256" key="4">
    <source>
        <dbReference type="SAM" id="MobiDB-lite"/>
    </source>
</evidence>
<dbReference type="Pfam" id="PF01979">
    <property type="entry name" value="Amidohydro_1"/>
    <property type="match status" value="1"/>
</dbReference>
<name>A0AA88GKC1_NAELO</name>
<organism evidence="7 8">
    <name type="scientific">Naegleria lovaniensis</name>
    <name type="common">Amoeba</name>
    <dbReference type="NCBI Taxonomy" id="51637"/>
    <lineage>
        <taxon>Eukaryota</taxon>
        <taxon>Discoba</taxon>
        <taxon>Heterolobosea</taxon>
        <taxon>Tetramitia</taxon>
        <taxon>Eutetramitia</taxon>
        <taxon>Vahlkampfiidae</taxon>
        <taxon>Naegleria</taxon>
    </lineage>
</organism>
<dbReference type="SUPFAM" id="SSF51556">
    <property type="entry name" value="Metallo-dependent hydrolases"/>
    <property type="match status" value="1"/>
</dbReference>
<gene>
    <name evidence="7" type="ORF">C9374_008658</name>
</gene>
<evidence type="ECO:0000256" key="1">
    <source>
        <dbReference type="ARBA" id="ARBA00001947"/>
    </source>
</evidence>
<dbReference type="Proteomes" id="UP000816034">
    <property type="component" value="Unassembled WGS sequence"/>
</dbReference>
<dbReference type="GO" id="GO:0006145">
    <property type="term" value="P:purine nucleobase catabolic process"/>
    <property type="evidence" value="ECO:0007669"/>
    <property type="project" value="TreeGrafter"/>
</dbReference>
<accession>A0AA88GKC1</accession>
<keyword evidence="2" id="KW-0479">Metal-binding</keyword>
<dbReference type="InterPro" id="IPR011059">
    <property type="entry name" value="Metal-dep_hydrolase_composite"/>
</dbReference>
<dbReference type="PANTHER" id="PTHR43668">
    <property type="entry name" value="ALLANTOINASE"/>
    <property type="match status" value="1"/>
</dbReference>
<dbReference type="InterPro" id="IPR006680">
    <property type="entry name" value="Amidohydro-rel"/>
</dbReference>
<evidence type="ECO:0000259" key="6">
    <source>
        <dbReference type="Pfam" id="PF01979"/>
    </source>
</evidence>
<evidence type="ECO:0000313" key="7">
    <source>
        <dbReference type="EMBL" id="KAG2378036.1"/>
    </source>
</evidence>
<comment type="cofactor">
    <cofactor evidence="1">
        <name>Zn(2+)</name>
        <dbReference type="ChEBI" id="CHEBI:29105"/>
    </cofactor>
</comment>
<feature type="compositionally biased region" description="Low complexity" evidence="4">
    <location>
        <begin position="1"/>
        <end position="13"/>
    </location>
</feature>
<feature type="domain" description="Amidohydrolase-related" evidence="6">
    <location>
        <begin position="118"/>
        <end position="493"/>
    </location>
</feature>
<sequence length="514" mass="58506">MPQQTTPQNTSTSDDGRQRRRKESPLKSILKIPLFILVVAMLLRVYFKLEKSKEKINQPTRTLIYNATIVNENKQFLGHVLIEGETIKKIFKNKKKNFDLTEFQQDTTTKIINATGLYLLPGVIDDQVHFREPGLTHKATIYTESKAAVAGGVTSFIEQPNTNPQTTTQELLEQKFEIAKNTSLANFSFMLGGTLTNLQEILKTNGRNVAGIKLFLGSSTGNMLVDDPKVLDEIFSKTKLLIAAHCEDEKTIRENSKVYREKYGEDVPIRCHPEIRSGEACFLSSSFAVNLAKKHNTRLHIFHISTERETHLFDNKTPLKDKRITSEVCIHHLWFTDKDYETKGALIKWNPAVKTEADREGLWKALLDDRLDVIATDHAPHTIAEKTSTYFKAASGGPLVQHSLVAMLQFYHQGKISLNKIVEKMCHNPAIVFQIEKRGYIRENYKADLVLVNLNKPWMVDKSNILYKCGWSPFEGVEFKSKVEKTFVNGALVFDNGVFDESTKGQRLLFNRRS</sequence>